<dbReference type="Proteomes" id="UP000185109">
    <property type="component" value="Plasmid pRsp8C3c"/>
</dbReference>
<dbReference type="EMBL" id="CP017244">
    <property type="protein sequence ID" value="APO79273.1"/>
    <property type="molecule type" value="Genomic_DNA"/>
</dbReference>
<geneLocation type="plasmid" evidence="2">
    <name>prsp8c3c</name>
</geneLocation>
<name>A0A1L5PGM1_RHIET</name>
<sequence length="55" mass="5949">MKVGGSCSSSCKTDNSKMQQLALSCGDSRAIDMAWRPFTQFPPLKPAPIVIPHTL</sequence>
<gene>
    <name evidence="1" type="ORF">AM571_PC01541</name>
</gene>
<proteinExistence type="predicted"/>
<accession>A0A1L5PGM1</accession>
<dbReference type="AlphaFoldDB" id="A0A1L5PGM1"/>
<evidence type="ECO:0000313" key="2">
    <source>
        <dbReference type="Proteomes" id="UP000185109"/>
    </source>
</evidence>
<evidence type="ECO:0000313" key="1">
    <source>
        <dbReference type="EMBL" id="APO79273.1"/>
    </source>
</evidence>
<protein>
    <submittedName>
        <fullName evidence="1">Uncharacterized protein</fullName>
    </submittedName>
</protein>
<reference evidence="1 2" key="1">
    <citation type="submission" date="2016-09" db="EMBL/GenBank/DDBJ databases">
        <title>The complete genome sequences of Rhizobium gallicum, symbiovars gallicum and phaseoli, symbionts associated to common bean (Phaseolus vulgaris).</title>
        <authorList>
            <person name="Bustos P."/>
            <person name="Santamaria R.I."/>
            <person name="Perez-Carrascal O.M."/>
            <person name="Juarez S."/>
            <person name="Lozano L."/>
            <person name="Martinez-Flores I."/>
            <person name="Martinez-Romero E."/>
            <person name="Cevallos M."/>
            <person name="Romero D."/>
            <person name="Davila G."/>
            <person name="Gonzalez V."/>
        </authorList>
    </citation>
    <scope>NUCLEOTIDE SEQUENCE [LARGE SCALE GENOMIC DNA]</scope>
    <source>
        <strain evidence="1 2">8C-3</strain>
        <plasmid evidence="2">Plasmid prsp8c3c</plasmid>
    </source>
</reference>
<organism evidence="1 2">
    <name type="scientific">Rhizobium etli 8C-3</name>
    <dbReference type="NCBI Taxonomy" id="538025"/>
    <lineage>
        <taxon>Bacteria</taxon>
        <taxon>Pseudomonadati</taxon>
        <taxon>Pseudomonadota</taxon>
        <taxon>Alphaproteobacteria</taxon>
        <taxon>Hyphomicrobiales</taxon>
        <taxon>Rhizobiaceae</taxon>
        <taxon>Rhizobium/Agrobacterium group</taxon>
        <taxon>Rhizobium</taxon>
    </lineage>
</organism>
<keyword evidence="1" id="KW-0614">Plasmid</keyword>